<gene>
    <name evidence="1" type="ORF">pETSU_186</name>
</gene>
<protein>
    <submittedName>
        <fullName evidence="1">Uncharacterized protein</fullName>
    </submittedName>
</protein>
<reference evidence="1 2" key="1">
    <citation type="submission" date="2019-03" db="EMBL/GenBank/DDBJ databases">
        <authorList>
            <person name="Kim S.G."/>
            <person name="Park S.C."/>
        </authorList>
    </citation>
    <scope>NUCLEOTIDE SEQUENCE [LARGE SCALE GENOMIC DNA]</scope>
</reference>
<evidence type="ECO:0000313" key="2">
    <source>
        <dbReference type="Proteomes" id="UP000297195"/>
    </source>
</evidence>
<keyword evidence="2" id="KW-1185">Reference proteome</keyword>
<sequence>MSIQEQTVPQVEGNEALTFGETLVSFFKEVSLGVDAFNAKNFNKSVHTVQGIEVWKDFAAKNDYFSVASKHIPSPVFFNASKISFKDYVALVLRAVPMLKLVSTQADVVYRNIKQAAVSGKVSHSIRNIDNNIMFDETKEQFNAVISDTGIYTRAVQDMYPNFGEAYNIGSNFNSVVKTLQARDVELVAKQVDQVLYIVKLLKDKVDNNEIIFDKVGGNLLNDAISDLVGNVTFVGKMVNLLSDLTRVLQLQVEESKKL</sequence>
<name>A0A4D6DWM5_9CAUD</name>
<organism evidence="1 2">
    <name type="scientific">Edwardsiella phage pEt-SU</name>
    <dbReference type="NCBI Taxonomy" id="2562142"/>
    <lineage>
        <taxon>Viruses</taxon>
        <taxon>Duplodnaviria</taxon>
        <taxon>Heunggongvirae</taxon>
        <taxon>Uroviricota</taxon>
        <taxon>Caudoviricetes</taxon>
        <taxon>Chimalliviridae</taxon>
        <taxon>Petsuvirus</taxon>
        <taxon>Petsuvirus pEtSU</taxon>
    </lineage>
</organism>
<proteinExistence type="predicted"/>
<dbReference type="EMBL" id="MK689364">
    <property type="protein sequence ID" value="QBZ70767.1"/>
    <property type="molecule type" value="Genomic_DNA"/>
</dbReference>
<dbReference type="Proteomes" id="UP000297195">
    <property type="component" value="Segment"/>
</dbReference>
<accession>A0A4D6DWM5</accession>
<evidence type="ECO:0000313" key="1">
    <source>
        <dbReference type="EMBL" id="QBZ70767.1"/>
    </source>
</evidence>